<dbReference type="AlphaFoldDB" id="A0A5C4R756"/>
<dbReference type="PANTHER" id="PTHR41259">
    <property type="entry name" value="DOUBLE-STRAND BREAK REPAIR RAD50 ATPASE, PUTATIVE-RELATED"/>
    <property type="match status" value="1"/>
</dbReference>
<evidence type="ECO:0000313" key="3">
    <source>
        <dbReference type="EMBL" id="TNH39836.1"/>
    </source>
</evidence>
<dbReference type="InterPro" id="IPR027417">
    <property type="entry name" value="P-loop_NTPase"/>
</dbReference>
<dbReference type="SUPFAM" id="SSF52540">
    <property type="entry name" value="P-loop containing nucleoside triphosphate hydrolases"/>
    <property type="match status" value="1"/>
</dbReference>
<proteinExistence type="predicted"/>
<organism evidence="3 4">
    <name type="scientific">Paracoccus haeundaensis</name>
    <dbReference type="NCBI Taxonomy" id="225362"/>
    <lineage>
        <taxon>Bacteria</taxon>
        <taxon>Pseudomonadati</taxon>
        <taxon>Pseudomonadota</taxon>
        <taxon>Alphaproteobacteria</taxon>
        <taxon>Rhodobacterales</taxon>
        <taxon>Paracoccaceae</taxon>
        <taxon>Paracoccus</taxon>
    </lineage>
</organism>
<feature type="region of interest" description="Disordered" evidence="2">
    <location>
        <begin position="574"/>
        <end position="604"/>
    </location>
</feature>
<feature type="compositionally biased region" description="Basic and acidic residues" evidence="2">
    <location>
        <begin position="595"/>
        <end position="604"/>
    </location>
</feature>
<feature type="coiled-coil region" evidence="1">
    <location>
        <begin position="658"/>
        <end position="739"/>
    </location>
</feature>
<protein>
    <submittedName>
        <fullName evidence="3">Chromosome segregation protein SMC</fullName>
    </submittedName>
</protein>
<dbReference type="PANTHER" id="PTHR41259:SF1">
    <property type="entry name" value="DOUBLE-STRAND BREAK REPAIR RAD50 ATPASE, PUTATIVE-RELATED"/>
    <property type="match status" value="1"/>
</dbReference>
<evidence type="ECO:0000313" key="4">
    <source>
        <dbReference type="Proteomes" id="UP000304880"/>
    </source>
</evidence>
<evidence type="ECO:0000256" key="2">
    <source>
        <dbReference type="SAM" id="MobiDB-lite"/>
    </source>
</evidence>
<dbReference type="Gene3D" id="3.40.50.300">
    <property type="entry name" value="P-loop containing nucleotide triphosphate hydrolases"/>
    <property type="match status" value="2"/>
</dbReference>
<dbReference type="RefSeq" id="WP_139598347.1">
    <property type="nucleotide sequence ID" value="NZ_VDDC01000012.1"/>
</dbReference>
<feature type="compositionally biased region" description="Low complexity" evidence="2">
    <location>
        <begin position="574"/>
        <end position="594"/>
    </location>
</feature>
<evidence type="ECO:0000256" key="1">
    <source>
        <dbReference type="SAM" id="Coils"/>
    </source>
</evidence>
<feature type="coiled-coil region" evidence="1">
    <location>
        <begin position="262"/>
        <end position="330"/>
    </location>
</feature>
<gene>
    <name evidence="3" type="ORF">FHD67_07535</name>
</gene>
<comment type="caution">
    <text evidence="3">The sequence shown here is derived from an EMBL/GenBank/DDBJ whole genome shotgun (WGS) entry which is preliminary data.</text>
</comment>
<name>A0A5C4R756_9RHOB</name>
<keyword evidence="1" id="KW-0175">Coiled coil</keyword>
<reference evidence="3 4" key="1">
    <citation type="submission" date="2019-06" db="EMBL/GenBank/DDBJ databases">
        <authorList>
            <person name="Li J."/>
        </authorList>
    </citation>
    <scope>NUCLEOTIDE SEQUENCE [LARGE SCALE GENOMIC DNA]</scope>
    <source>
        <strain evidence="3 4">CGMCC 1.8012</strain>
    </source>
</reference>
<dbReference type="EMBL" id="VDDC01000012">
    <property type="protein sequence ID" value="TNH39836.1"/>
    <property type="molecule type" value="Genomic_DNA"/>
</dbReference>
<keyword evidence="4" id="KW-1185">Reference proteome</keyword>
<sequence>MKLRAIELTNLRRFAGRRAVLSDLGDGITVLSEPNEFGKSTFFDALHALFFERHRSSRAPVKALQPHAGGAPEVAVEIESTQGRFRIHKRFLSRAQARITDAQGRLIAQEDEAEAWIDRLLDGGLAGPSGLLWVRQGLLGLEPEGNSTADRQDRDRNLGTRRDLLSSVAGEIDMMTGGRRMDAVLDRVGQEMARLATATGRPRAGGEWQRAIEEAERLSRAETEARDKAARLSGDLARRSEVTRMLARVTDPEAARARQAALTQAEEAHQAARKHADRLAQAERDLTLARMAETTARQQIDQTRQLSDRVTQARETLRLAEARAVAARDRAEALALRDSQAAEAHRQAGEIARDLRGRLSRAQQARLALAARSRVADLTHRLDRAQALQAQLHADRAQRARLTITPKTMARLDQAQTALDRLAARAEAQAVTIEFHADGPLATLADGTSVEGAWAVPGRMHVTLPGFGAISVDPGAGRGAQLAADLAQAQRDVASALQDCGAADLADARDRLNRATRLDDALRQGAQALDDLAPQGLDALREALALATAEAADAPADAEDVAALEPLLTAADTAEAQARAQSRSAHEAATAAGEARADSEGERRSAERALADVLAEAGSLDDLAARLDALAATLPDLSARSAEAARLCATLSDAAPDLTTAQAALSRATSAAEQARRDAETMERDLAALNTRIALLAEEGIEETLEELSGQRAEAQARADRYAAEMAALTRLRDTLEQARTRQRDAYFKPVVRELQPLLSILHPGAALQIDDQTLLPHALTRDGQAEPLDILSGGTREQVAILTRLAFARLFAQAGRPVPVILDDALVHTDDDRIEAMFTALHRVAADQQVLVLTCRQRAFQSLGGTRAHVRIEDL</sequence>
<dbReference type="Proteomes" id="UP000304880">
    <property type="component" value="Unassembled WGS sequence"/>
</dbReference>
<accession>A0A5C4R756</accession>